<dbReference type="Proteomes" id="UP001428290">
    <property type="component" value="Unassembled WGS sequence"/>
</dbReference>
<evidence type="ECO:0000313" key="3">
    <source>
        <dbReference type="Proteomes" id="UP001428290"/>
    </source>
</evidence>
<keyword evidence="1" id="KW-0472">Membrane</keyword>
<dbReference type="RefSeq" id="WP_345722575.1">
    <property type="nucleotide sequence ID" value="NZ_BAABRU010000009.1"/>
</dbReference>
<protein>
    <submittedName>
        <fullName evidence="2">Uncharacterized protein</fullName>
    </submittedName>
</protein>
<evidence type="ECO:0000256" key="1">
    <source>
        <dbReference type="SAM" id="Phobius"/>
    </source>
</evidence>
<keyword evidence="1" id="KW-0812">Transmembrane</keyword>
<reference evidence="2 3" key="1">
    <citation type="submission" date="2024-02" db="EMBL/GenBank/DDBJ databases">
        <title>Herpetosiphon gulosus NBRC 112829.</title>
        <authorList>
            <person name="Ichikawa N."/>
            <person name="Katano-Makiyama Y."/>
            <person name="Hidaka K."/>
        </authorList>
    </citation>
    <scope>NUCLEOTIDE SEQUENCE [LARGE SCALE GENOMIC DNA]</scope>
    <source>
        <strain evidence="2 3">NBRC 112829</strain>
    </source>
</reference>
<sequence length="88" mass="10176">MKRRTTTWVWLDAICAGMILTIGEIEIQHLSHALTTFLSIVVLIIGYAALGMWVWHQTATNPAPGHLQYIRRDQQATTYRWISDEEHQ</sequence>
<keyword evidence="1" id="KW-1133">Transmembrane helix</keyword>
<keyword evidence="3" id="KW-1185">Reference proteome</keyword>
<name>A0ABP9X0I8_9CHLR</name>
<organism evidence="2 3">
    <name type="scientific">Herpetosiphon gulosus</name>
    <dbReference type="NCBI Taxonomy" id="1973496"/>
    <lineage>
        <taxon>Bacteria</taxon>
        <taxon>Bacillati</taxon>
        <taxon>Chloroflexota</taxon>
        <taxon>Chloroflexia</taxon>
        <taxon>Herpetosiphonales</taxon>
        <taxon>Herpetosiphonaceae</taxon>
        <taxon>Herpetosiphon</taxon>
    </lineage>
</organism>
<gene>
    <name evidence="2" type="ORF">Hgul01_02760</name>
</gene>
<proteinExistence type="predicted"/>
<comment type="caution">
    <text evidence="2">The sequence shown here is derived from an EMBL/GenBank/DDBJ whole genome shotgun (WGS) entry which is preliminary data.</text>
</comment>
<accession>A0ABP9X0I8</accession>
<feature type="transmembrane region" description="Helical" evidence="1">
    <location>
        <begin position="7"/>
        <end position="27"/>
    </location>
</feature>
<evidence type="ECO:0000313" key="2">
    <source>
        <dbReference type="EMBL" id="GAA5528957.1"/>
    </source>
</evidence>
<feature type="transmembrane region" description="Helical" evidence="1">
    <location>
        <begin position="33"/>
        <end position="55"/>
    </location>
</feature>
<dbReference type="EMBL" id="BAABRU010000009">
    <property type="protein sequence ID" value="GAA5528957.1"/>
    <property type="molecule type" value="Genomic_DNA"/>
</dbReference>